<comment type="cofactor">
    <cofactor evidence="1">
        <name>[4Fe-4S] cluster</name>
        <dbReference type="ChEBI" id="CHEBI:49883"/>
    </cofactor>
</comment>
<dbReference type="InterPro" id="IPR005130">
    <property type="entry name" value="Ser_deHydtase-like_asu"/>
</dbReference>
<dbReference type="GO" id="GO:0051539">
    <property type="term" value="F:4 iron, 4 sulfur cluster binding"/>
    <property type="evidence" value="ECO:0007669"/>
    <property type="project" value="UniProtKB-KW"/>
</dbReference>
<feature type="domain" description="Serine dehydratase-like alpha subunit" evidence="9">
    <location>
        <begin position="140"/>
        <end position="400"/>
    </location>
</feature>
<evidence type="ECO:0000256" key="1">
    <source>
        <dbReference type="ARBA" id="ARBA00001966"/>
    </source>
</evidence>
<reference evidence="11" key="1">
    <citation type="submission" date="2020-05" db="EMBL/GenBank/DDBJ databases">
        <authorList>
            <person name="Chiriac C."/>
            <person name="Salcher M."/>
            <person name="Ghai R."/>
            <person name="Kavagutti S V."/>
        </authorList>
    </citation>
    <scope>NUCLEOTIDE SEQUENCE</scope>
</reference>
<dbReference type="Pfam" id="PF03313">
    <property type="entry name" value="SDH_alpha"/>
    <property type="match status" value="1"/>
</dbReference>
<accession>A0A6J6GF58</accession>
<evidence type="ECO:0000256" key="6">
    <source>
        <dbReference type="ARBA" id="ARBA00023004"/>
    </source>
</evidence>
<keyword evidence="4" id="KW-0004">4Fe-4S</keyword>
<evidence type="ECO:0000256" key="3">
    <source>
        <dbReference type="ARBA" id="ARBA00022432"/>
    </source>
</evidence>
<name>A0A6J6GF58_9ZZZZ</name>
<dbReference type="PANTHER" id="PTHR30182">
    <property type="entry name" value="L-SERINE DEHYDRATASE"/>
    <property type="match status" value="1"/>
</dbReference>
<evidence type="ECO:0000256" key="4">
    <source>
        <dbReference type="ARBA" id="ARBA00022485"/>
    </source>
</evidence>
<dbReference type="InterPro" id="IPR029009">
    <property type="entry name" value="ASB_dom_sf"/>
</dbReference>
<dbReference type="Gene3D" id="3.30.1330.90">
    <property type="entry name" value="D-3-phosphoglycerate dehydrogenase, domain 3"/>
    <property type="match status" value="1"/>
</dbReference>
<keyword evidence="5" id="KW-0479">Metal-binding</keyword>
<evidence type="ECO:0000256" key="5">
    <source>
        <dbReference type="ARBA" id="ARBA00022723"/>
    </source>
</evidence>
<dbReference type="InterPro" id="IPR005131">
    <property type="entry name" value="Ser_deHydtase_bsu"/>
</dbReference>
<dbReference type="GO" id="GO:0003941">
    <property type="term" value="F:L-serine ammonia-lyase activity"/>
    <property type="evidence" value="ECO:0007669"/>
    <property type="project" value="InterPro"/>
</dbReference>
<evidence type="ECO:0000313" key="11">
    <source>
        <dbReference type="EMBL" id="CAB4598930.1"/>
    </source>
</evidence>
<dbReference type="Pfam" id="PF03315">
    <property type="entry name" value="SDH_beta"/>
    <property type="match status" value="1"/>
</dbReference>
<keyword evidence="8" id="KW-0456">Lyase</keyword>
<protein>
    <submittedName>
        <fullName evidence="11">Unannotated protein</fullName>
    </submittedName>
</protein>
<feature type="domain" description="Serine dehydratase beta chain" evidence="10">
    <location>
        <begin position="2"/>
        <end position="105"/>
    </location>
</feature>
<dbReference type="InterPro" id="IPR004644">
    <property type="entry name" value="Fe-S_L-Ser_mono"/>
</dbReference>
<dbReference type="InterPro" id="IPR051318">
    <property type="entry name" value="Fe-S_L-Ser"/>
</dbReference>
<sequence>MGSLGATGVGHGTTNALVAGLAGKTPEGCDPLDVSTAHDRAVETGKVSLGDREISFTEDDIALRPLTRHPQHSNAMQFEAFDAADERLHTRMYFSVGGGFVESDDDDGVDTGASSVTLPHEYTNAAELVDLCEASGRSIADLAYDNCVAVYGQAETDSRLHSIWSAMTACVDAGLVTDGVLPGYLKVDRRAAGIARRLQAMEDSGEPASELSNEWLQAFAIAVNEENAAGMRVVTAPTNGAAGIIPAVGYYAARFKKVSPAQIERDFLLTAGAIGTLYKRNASISGAEAGCQGEVGSACSMAAAGLAAVLGGTTQQIENAAEIAMEHNLGLTCDPVGGFVQMPCIERNAIAAGTAVAAVRLALAGDGSHKISLDTVIETMRQTGLDMSFKYKETSTGGLAVNVIEC</sequence>
<keyword evidence="3" id="KW-0312">Gluconeogenesis</keyword>
<evidence type="ECO:0000256" key="2">
    <source>
        <dbReference type="ARBA" id="ARBA00004742"/>
    </source>
</evidence>
<proteinExistence type="predicted"/>
<dbReference type="SUPFAM" id="SSF143548">
    <property type="entry name" value="Serine metabolism enzymes domain"/>
    <property type="match status" value="1"/>
</dbReference>
<keyword evidence="7" id="KW-0411">Iron-sulfur</keyword>
<keyword evidence="6" id="KW-0408">Iron</keyword>
<dbReference type="GO" id="GO:0046872">
    <property type="term" value="F:metal ion binding"/>
    <property type="evidence" value="ECO:0007669"/>
    <property type="project" value="UniProtKB-KW"/>
</dbReference>
<dbReference type="GO" id="GO:0006094">
    <property type="term" value="P:gluconeogenesis"/>
    <property type="evidence" value="ECO:0007669"/>
    <property type="project" value="UniProtKB-KW"/>
</dbReference>
<dbReference type="AlphaFoldDB" id="A0A6J6GF58"/>
<dbReference type="EMBL" id="CAEZUE010000144">
    <property type="protein sequence ID" value="CAB4598930.1"/>
    <property type="molecule type" value="Genomic_DNA"/>
</dbReference>
<organism evidence="11">
    <name type="scientific">freshwater metagenome</name>
    <dbReference type="NCBI Taxonomy" id="449393"/>
    <lineage>
        <taxon>unclassified sequences</taxon>
        <taxon>metagenomes</taxon>
        <taxon>ecological metagenomes</taxon>
    </lineage>
</organism>
<dbReference type="PANTHER" id="PTHR30182:SF1">
    <property type="entry name" value="L-SERINE DEHYDRATASE 1"/>
    <property type="match status" value="1"/>
</dbReference>
<evidence type="ECO:0000259" key="9">
    <source>
        <dbReference type="Pfam" id="PF03313"/>
    </source>
</evidence>
<evidence type="ECO:0000259" key="10">
    <source>
        <dbReference type="Pfam" id="PF03315"/>
    </source>
</evidence>
<dbReference type="NCBIfam" id="TIGR00720">
    <property type="entry name" value="sda_mono"/>
    <property type="match status" value="1"/>
</dbReference>
<evidence type="ECO:0000256" key="7">
    <source>
        <dbReference type="ARBA" id="ARBA00023014"/>
    </source>
</evidence>
<comment type="pathway">
    <text evidence="2">Carbohydrate biosynthesis; gluconeogenesis.</text>
</comment>
<evidence type="ECO:0000256" key="8">
    <source>
        <dbReference type="ARBA" id="ARBA00023239"/>
    </source>
</evidence>
<gene>
    <name evidence="11" type="ORF">UFOPK1788_00969</name>
</gene>